<dbReference type="Proteomes" id="UP001571581">
    <property type="component" value="Unassembled WGS sequence"/>
</dbReference>
<dbReference type="Pfam" id="PF13391">
    <property type="entry name" value="HNH_2"/>
    <property type="match status" value="1"/>
</dbReference>
<proteinExistence type="predicted"/>
<reference evidence="2 3" key="1">
    <citation type="submission" date="2024-07" db="EMBL/GenBank/DDBJ databases">
        <authorList>
            <person name="Li X.-J."/>
            <person name="Wang X."/>
        </authorList>
    </citation>
    <scope>NUCLEOTIDE SEQUENCE [LARGE SCALE GENOMIC DNA]</scope>
    <source>
        <strain evidence="2 3">DSM 23441</strain>
    </source>
</reference>
<dbReference type="GO" id="GO:0004519">
    <property type="term" value="F:endonuclease activity"/>
    <property type="evidence" value="ECO:0007669"/>
    <property type="project" value="UniProtKB-KW"/>
</dbReference>
<protein>
    <submittedName>
        <fullName evidence="2">HNH endonuclease</fullName>
    </submittedName>
</protein>
<sequence length="327" mass="38881">MSNFINILSKKYEIVDTLEYITLADSFVKNKIGKGHGEAKLYVGNENEKTYNFFGNIHNLNCFFLKKDFRNFIRDAEEEYLNPQQDYVKKDEMPSRLNKLKEKLESISNKEILNFLINRVNVAPPRVYINSESTFYDFMREVALPNISYLSVLKLKDKKEKIYYYFKIFIDYRPDIVGYRTSEETKQEKQIRELSISEKQKEKLINARVGQGVYREKLLEECPFCPFTLVNDERLLIASHIKPWVKSNDKEKIDPKNGFMFTPTYDKLFDRGFITFESDKTLKVSPWLSPMNQKRLGIYNGMLIEKLSLDDKREKYLKYHRENIFKG</sequence>
<dbReference type="RefSeq" id="WP_372583335.1">
    <property type="nucleotide sequence ID" value="NZ_JBGORW010000010.1"/>
</dbReference>
<keyword evidence="2" id="KW-0255">Endonuclease</keyword>
<feature type="domain" description="HNH nuclease" evidence="1">
    <location>
        <begin position="225"/>
        <end position="277"/>
    </location>
</feature>
<comment type="caution">
    <text evidence="2">The sequence shown here is derived from an EMBL/GenBank/DDBJ whole genome shotgun (WGS) entry which is preliminary data.</text>
</comment>
<keyword evidence="3" id="KW-1185">Reference proteome</keyword>
<evidence type="ECO:0000313" key="2">
    <source>
        <dbReference type="EMBL" id="MFA3800180.1"/>
    </source>
</evidence>
<dbReference type="EMBL" id="JBGORW010000010">
    <property type="protein sequence ID" value="MFA3800180.1"/>
    <property type="molecule type" value="Genomic_DNA"/>
</dbReference>
<evidence type="ECO:0000313" key="3">
    <source>
        <dbReference type="Proteomes" id="UP001571581"/>
    </source>
</evidence>
<organism evidence="2 3">
    <name type="scientific">Leptotrichia hongkongensis</name>
    <dbReference type="NCBI Taxonomy" id="554406"/>
    <lineage>
        <taxon>Bacteria</taxon>
        <taxon>Fusobacteriati</taxon>
        <taxon>Fusobacteriota</taxon>
        <taxon>Fusobacteriia</taxon>
        <taxon>Fusobacteriales</taxon>
        <taxon>Leptotrichiaceae</taxon>
        <taxon>Leptotrichia</taxon>
    </lineage>
</organism>
<name>A0ABV4S752_9FUSO</name>
<dbReference type="InterPro" id="IPR003615">
    <property type="entry name" value="HNH_nuc"/>
</dbReference>
<evidence type="ECO:0000259" key="1">
    <source>
        <dbReference type="Pfam" id="PF13391"/>
    </source>
</evidence>
<accession>A0ABV4S752</accession>
<keyword evidence="2" id="KW-0540">Nuclease</keyword>
<keyword evidence="2" id="KW-0378">Hydrolase</keyword>
<gene>
    <name evidence="2" type="ORF">ACEG17_08265</name>
</gene>